<feature type="region of interest" description="Disordered" evidence="1">
    <location>
        <begin position="1"/>
        <end position="21"/>
    </location>
</feature>
<accession>G0ESR8</accession>
<name>G0ESR8_CUPNN</name>
<evidence type="ECO:0000313" key="2">
    <source>
        <dbReference type="EMBL" id="AEI76715.1"/>
    </source>
</evidence>
<evidence type="ECO:0000313" key="3">
    <source>
        <dbReference type="Proteomes" id="UP000006798"/>
    </source>
</evidence>
<dbReference type="Proteomes" id="UP000006798">
    <property type="component" value="Chromosome 1"/>
</dbReference>
<dbReference type="HOGENOM" id="CLU_1341405_0_0_4"/>
<organism evidence="2 3">
    <name type="scientific">Cupriavidus necator (strain ATCC 43291 / DSM 13513 / CCUG 52238 / LMG 8453 / N-1)</name>
    <name type="common">Ralstonia eutropha</name>
    <dbReference type="NCBI Taxonomy" id="1042878"/>
    <lineage>
        <taxon>Bacteria</taxon>
        <taxon>Pseudomonadati</taxon>
        <taxon>Pseudomonadota</taxon>
        <taxon>Betaproteobacteria</taxon>
        <taxon>Burkholderiales</taxon>
        <taxon>Burkholderiaceae</taxon>
        <taxon>Cupriavidus</taxon>
    </lineage>
</organism>
<dbReference type="KEGG" id="cnc:CNE_1c13660"/>
<gene>
    <name evidence="2" type="ordered locus">CNE_1c13660</name>
</gene>
<dbReference type="EMBL" id="CP002877">
    <property type="protein sequence ID" value="AEI76715.1"/>
    <property type="molecule type" value="Genomic_DNA"/>
</dbReference>
<reference evidence="2 3" key="1">
    <citation type="journal article" date="2011" name="J. Bacteriol.">
        <title>Complete genome sequence of the type strain Cupriavidus necator N-1.</title>
        <authorList>
            <person name="Poehlein A."/>
            <person name="Kusian B."/>
            <person name="Friedrich B."/>
            <person name="Daniel R."/>
            <person name="Bowien B."/>
        </authorList>
    </citation>
    <scope>NUCLEOTIDE SEQUENCE [LARGE SCALE GENOMIC DNA]</scope>
    <source>
        <strain evidence="3">ATCC 43291 / DSM 13513 / CCUG 52238 / LMG 8453 / N-1</strain>
    </source>
</reference>
<protein>
    <submittedName>
        <fullName evidence="2">Uncharacterized protein</fullName>
    </submittedName>
</protein>
<dbReference type="AlphaFoldDB" id="G0ESR8"/>
<sequence>MVAMLARMDPTGDSGNQDGKQVGYMKNVNARFPALFKRMMPTAVEARRFNRVMGIRPEPGQTHQEICPVKVPDEVHDAVCVFARKLSKGVYYQTTGQVFPEQGGLALNWFTNADLMSEGKYPVFELLREVSGVVPQLKRAGADLSEQFQYKISLADDGTVMVLQAIFGKAFGFVVFGTTVRGVIEGIIERLRAATGRTGPFALL</sequence>
<evidence type="ECO:0000256" key="1">
    <source>
        <dbReference type="SAM" id="MobiDB-lite"/>
    </source>
</evidence>
<proteinExistence type="predicted"/>